<evidence type="ECO:0000313" key="4">
    <source>
        <dbReference type="EMBL" id="SNS59203.1"/>
    </source>
</evidence>
<feature type="region of interest" description="Disordered" evidence="1">
    <location>
        <begin position="158"/>
        <end position="242"/>
    </location>
</feature>
<accession>A0A239FST2</accession>
<name>A0A239FST2_9BURK</name>
<dbReference type="PANTHER" id="PTHR34475">
    <property type="match status" value="1"/>
</dbReference>
<dbReference type="GO" id="GO:0003677">
    <property type="term" value="F:DNA binding"/>
    <property type="evidence" value="ECO:0007669"/>
    <property type="project" value="InterPro"/>
</dbReference>
<keyword evidence="2" id="KW-0472">Membrane</keyword>
<feature type="transmembrane region" description="Helical" evidence="2">
    <location>
        <begin position="132"/>
        <end position="150"/>
    </location>
</feature>
<protein>
    <submittedName>
        <fullName evidence="4">Cytoskeleton protein RodZ</fullName>
    </submittedName>
</protein>
<evidence type="ECO:0000313" key="5">
    <source>
        <dbReference type="Proteomes" id="UP000198284"/>
    </source>
</evidence>
<evidence type="ECO:0000256" key="2">
    <source>
        <dbReference type="SAM" id="Phobius"/>
    </source>
</evidence>
<dbReference type="Proteomes" id="UP000198284">
    <property type="component" value="Unassembled WGS sequence"/>
</dbReference>
<dbReference type="InterPro" id="IPR050400">
    <property type="entry name" value="Bact_Cytoskel_RodZ"/>
</dbReference>
<evidence type="ECO:0000256" key="1">
    <source>
        <dbReference type="SAM" id="MobiDB-lite"/>
    </source>
</evidence>
<dbReference type="EMBL" id="FZOT01000004">
    <property type="protein sequence ID" value="SNS59203.1"/>
    <property type="molecule type" value="Genomic_DNA"/>
</dbReference>
<dbReference type="PANTHER" id="PTHR34475:SF1">
    <property type="entry name" value="CYTOSKELETON PROTEIN RODZ"/>
    <property type="match status" value="1"/>
</dbReference>
<keyword evidence="2" id="KW-1133">Transmembrane helix</keyword>
<dbReference type="Gene3D" id="1.10.260.40">
    <property type="entry name" value="lambda repressor-like DNA-binding domains"/>
    <property type="match status" value="1"/>
</dbReference>
<dbReference type="AlphaFoldDB" id="A0A239FST2"/>
<organism evidence="4 5">
    <name type="scientific">Noviherbaspirillum humi</name>
    <dbReference type="NCBI Taxonomy" id="1688639"/>
    <lineage>
        <taxon>Bacteria</taxon>
        <taxon>Pseudomonadati</taxon>
        <taxon>Pseudomonadota</taxon>
        <taxon>Betaproteobacteria</taxon>
        <taxon>Burkholderiales</taxon>
        <taxon>Oxalobacteraceae</taxon>
        <taxon>Noviherbaspirillum</taxon>
    </lineage>
</organism>
<feature type="compositionally biased region" description="Basic and acidic residues" evidence="1">
    <location>
        <begin position="1"/>
        <end position="12"/>
    </location>
</feature>
<reference evidence="4 5" key="1">
    <citation type="submission" date="2017-06" db="EMBL/GenBank/DDBJ databases">
        <authorList>
            <person name="Kim H.J."/>
            <person name="Triplett B.A."/>
        </authorList>
    </citation>
    <scope>NUCLEOTIDE SEQUENCE [LARGE SCALE GENOMIC DNA]</scope>
    <source>
        <strain evidence="4 5">U15</strain>
    </source>
</reference>
<evidence type="ECO:0000259" key="3">
    <source>
        <dbReference type="Pfam" id="PF13464"/>
    </source>
</evidence>
<feature type="domain" description="Cytoskeleton protein RodZ-like C-terminal" evidence="3">
    <location>
        <begin position="269"/>
        <end position="341"/>
    </location>
</feature>
<keyword evidence="2" id="KW-0812">Transmembrane</keyword>
<feature type="region of interest" description="Disordered" evidence="1">
    <location>
        <begin position="1"/>
        <end position="26"/>
    </location>
</feature>
<feature type="compositionally biased region" description="Low complexity" evidence="1">
    <location>
        <begin position="16"/>
        <end position="26"/>
    </location>
</feature>
<dbReference type="InterPro" id="IPR010982">
    <property type="entry name" value="Lambda_DNA-bd_dom_sf"/>
</dbReference>
<proteinExistence type="predicted"/>
<dbReference type="Pfam" id="PF13464">
    <property type="entry name" value="RodZ_C"/>
    <property type="match status" value="1"/>
</dbReference>
<feature type="compositionally biased region" description="Low complexity" evidence="1">
    <location>
        <begin position="184"/>
        <end position="221"/>
    </location>
</feature>
<gene>
    <name evidence="4" type="ORF">SAMN06265795_10454</name>
</gene>
<sequence>MSDSEFNEKPEAGDTGSSSSSGLSIGEQLSRQRQELGWTVEQVASQLYLAPKQVVAIEANDFAALPTMAVTRGFIRAYAKLVRLDPAQLMAALPKEAAPAIEPTASRRAISEPFSERRSPLMTGRSNGMKKPYIVLAVLALLALLAWAVYQSGVLSGGTAPAVPKTAESTSPDKPAEKSGAVGAEPASPSAPDAATGSAAASSAPATPAAAPEAKPETAAPVPAPSRPATPEKAAPSGSIDAAAEKQVVNTPATDSKPAAEATSSNGLVLQFREDSWVDLKRAGESKSMVARLFKAGSTENFDVPGQAVLVLGNAPGVDVTFRGAPIKTKGLDKGHVARLTLK</sequence>
<dbReference type="RefSeq" id="WP_176442384.1">
    <property type="nucleotide sequence ID" value="NZ_FZOT01000004.1"/>
</dbReference>
<keyword evidence="5" id="KW-1185">Reference proteome</keyword>
<dbReference type="InterPro" id="IPR025194">
    <property type="entry name" value="RodZ-like_C"/>
</dbReference>
<dbReference type="Pfam" id="PF13413">
    <property type="entry name" value="HTH_25"/>
    <property type="match status" value="1"/>
</dbReference>